<keyword evidence="5 9" id="KW-0378">Hydrolase</keyword>
<dbReference type="STRING" id="1185876.BN8_00751"/>
<evidence type="ECO:0000313" key="9">
    <source>
        <dbReference type="EMBL" id="CCH51804.1"/>
    </source>
</evidence>
<keyword evidence="4 7" id="KW-0732">Signal</keyword>
<dbReference type="GO" id="GO:0071555">
    <property type="term" value="P:cell wall organization"/>
    <property type="evidence" value="ECO:0007669"/>
    <property type="project" value="TreeGrafter"/>
</dbReference>
<dbReference type="SUPFAM" id="SSF56601">
    <property type="entry name" value="beta-lactamase/transpeptidase-like"/>
    <property type="match status" value="1"/>
</dbReference>
<accession>I2GD30</accession>
<dbReference type="PANTHER" id="PTHR30627:SF6">
    <property type="entry name" value="BETA-LACTAMASE YBXI-RELATED"/>
    <property type="match status" value="1"/>
</dbReference>
<comment type="caution">
    <text evidence="9">The sequence shown here is derived from an EMBL/GenBank/DDBJ whole genome shotgun (WGS) entry which is preliminary data.</text>
</comment>
<comment type="catalytic activity">
    <reaction evidence="1">
        <text>a beta-lactam + H2O = a substituted beta-amino acid</text>
        <dbReference type="Rhea" id="RHEA:20401"/>
        <dbReference type="ChEBI" id="CHEBI:15377"/>
        <dbReference type="ChEBI" id="CHEBI:35627"/>
        <dbReference type="ChEBI" id="CHEBI:140347"/>
        <dbReference type="EC" id="3.5.2.6"/>
    </reaction>
</comment>
<reference evidence="9 10" key="1">
    <citation type="journal article" date="2012" name="J. Bacteriol.">
        <title>Genome Sequence of the Filamentous Bacterium Fibrisoma limi BUZ 3T.</title>
        <authorList>
            <person name="Filippini M."/>
            <person name="Qi W."/>
            <person name="Jaenicke S."/>
            <person name="Goesmann A."/>
            <person name="Smits T.H."/>
            <person name="Bagheri H.C."/>
        </authorList>
    </citation>
    <scope>NUCLEOTIDE SEQUENCE [LARGE SCALE GENOMIC DNA]</scope>
    <source>
        <strain evidence="10">BUZ 3T</strain>
    </source>
</reference>
<keyword evidence="6" id="KW-0046">Antibiotic resistance</keyword>
<proteinExistence type="inferred from homology"/>
<dbReference type="InterPro" id="IPR012338">
    <property type="entry name" value="Beta-lactam/transpept-like"/>
</dbReference>
<dbReference type="InterPro" id="IPR050515">
    <property type="entry name" value="Beta-lactam/transpept"/>
</dbReference>
<protein>
    <recommendedName>
        <fullName evidence="3">beta-lactamase</fullName>
        <ecNumber evidence="3">3.5.2.6</ecNumber>
    </recommendedName>
</protein>
<feature type="domain" description="Penicillin-binding protein transpeptidase" evidence="8">
    <location>
        <begin position="55"/>
        <end position="237"/>
    </location>
</feature>
<evidence type="ECO:0000256" key="3">
    <source>
        <dbReference type="ARBA" id="ARBA00012865"/>
    </source>
</evidence>
<comment type="similarity">
    <text evidence="2">Belongs to the class-D beta-lactamase family.</text>
</comment>
<evidence type="ECO:0000256" key="7">
    <source>
        <dbReference type="SAM" id="SignalP"/>
    </source>
</evidence>
<dbReference type="Gene3D" id="3.40.710.10">
    <property type="entry name" value="DD-peptidase/beta-lactamase superfamily"/>
    <property type="match status" value="1"/>
</dbReference>
<evidence type="ECO:0000256" key="4">
    <source>
        <dbReference type="ARBA" id="ARBA00022729"/>
    </source>
</evidence>
<evidence type="ECO:0000256" key="1">
    <source>
        <dbReference type="ARBA" id="ARBA00001526"/>
    </source>
</evidence>
<evidence type="ECO:0000313" key="10">
    <source>
        <dbReference type="Proteomes" id="UP000009309"/>
    </source>
</evidence>
<dbReference type="GO" id="GO:0005886">
    <property type="term" value="C:plasma membrane"/>
    <property type="evidence" value="ECO:0007669"/>
    <property type="project" value="TreeGrafter"/>
</dbReference>
<dbReference type="EMBL" id="CAIT01000004">
    <property type="protein sequence ID" value="CCH51804.1"/>
    <property type="molecule type" value="Genomic_DNA"/>
</dbReference>
<keyword evidence="10" id="KW-1185">Reference proteome</keyword>
<dbReference type="Pfam" id="PF00905">
    <property type="entry name" value="Transpeptidase"/>
    <property type="match status" value="1"/>
</dbReference>
<sequence length="265" mass="30837">MRLWLLCFLAFSFFTSFGQVDLKKPFQDCGLNGSTTVYDYKHQRWTVSDEADSRKETLPASTFKIINTLIALETGVIRDENEIVAWVGKVDTVLYGYRPEIYHNMSMKEAFEQSAGWVYIELAKRIGKERYRQYLQRCHYGNGNLSHPDDDFWNFGAFGISPRNQVLFLKDVYDEKLPFSKRSYAILKRIMVAEQTDAYTIRAKTGWTRYGGNDTGWWVGYVERNDTVYFFATRLIKPRSTPNPNFAACRKTITTAILRQLKAIE</sequence>
<evidence type="ECO:0000256" key="2">
    <source>
        <dbReference type="ARBA" id="ARBA00007898"/>
    </source>
</evidence>
<feature type="chain" id="PRO_5003659682" description="beta-lactamase" evidence="7">
    <location>
        <begin position="19"/>
        <end position="265"/>
    </location>
</feature>
<organism evidence="9 10">
    <name type="scientific">Fibrisoma limi BUZ 3</name>
    <dbReference type="NCBI Taxonomy" id="1185876"/>
    <lineage>
        <taxon>Bacteria</taxon>
        <taxon>Pseudomonadati</taxon>
        <taxon>Bacteroidota</taxon>
        <taxon>Cytophagia</taxon>
        <taxon>Cytophagales</taxon>
        <taxon>Spirosomataceae</taxon>
        <taxon>Fibrisoma</taxon>
    </lineage>
</organism>
<dbReference type="RefSeq" id="WP_009280390.1">
    <property type="nucleotide sequence ID" value="NZ_CAIT01000004.1"/>
</dbReference>
<dbReference type="GO" id="GO:0008658">
    <property type="term" value="F:penicillin binding"/>
    <property type="evidence" value="ECO:0007669"/>
    <property type="project" value="InterPro"/>
</dbReference>
<dbReference type="Proteomes" id="UP000009309">
    <property type="component" value="Unassembled WGS sequence"/>
</dbReference>
<feature type="signal peptide" evidence="7">
    <location>
        <begin position="1"/>
        <end position="18"/>
    </location>
</feature>
<dbReference type="OrthoDB" id="9762883at2"/>
<dbReference type="GO" id="GO:0046677">
    <property type="term" value="P:response to antibiotic"/>
    <property type="evidence" value="ECO:0007669"/>
    <property type="project" value="UniProtKB-KW"/>
</dbReference>
<dbReference type="EC" id="3.5.2.6" evidence="3"/>
<evidence type="ECO:0000256" key="6">
    <source>
        <dbReference type="ARBA" id="ARBA00023251"/>
    </source>
</evidence>
<dbReference type="AlphaFoldDB" id="I2GD30"/>
<gene>
    <name evidence="9" type="ORF">BN8_00751</name>
</gene>
<dbReference type="InterPro" id="IPR001460">
    <property type="entry name" value="PCN-bd_Tpept"/>
</dbReference>
<name>I2GD30_9BACT</name>
<dbReference type="eggNOG" id="COG2602">
    <property type="taxonomic scope" value="Bacteria"/>
</dbReference>
<dbReference type="PANTHER" id="PTHR30627">
    <property type="entry name" value="PEPTIDOGLYCAN D,D-TRANSPEPTIDASE"/>
    <property type="match status" value="1"/>
</dbReference>
<dbReference type="GO" id="GO:0008800">
    <property type="term" value="F:beta-lactamase activity"/>
    <property type="evidence" value="ECO:0007669"/>
    <property type="project" value="UniProtKB-EC"/>
</dbReference>
<evidence type="ECO:0000256" key="5">
    <source>
        <dbReference type="ARBA" id="ARBA00022801"/>
    </source>
</evidence>
<evidence type="ECO:0000259" key="8">
    <source>
        <dbReference type="Pfam" id="PF00905"/>
    </source>
</evidence>